<evidence type="ECO:0000256" key="4">
    <source>
        <dbReference type="ARBA" id="ARBA00023224"/>
    </source>
</evidence>
<gene>
    <name evidence="6" type="ORF">GSTENG00009593001</name>
</gene>
<dbReference type="OrthoDB" id="5980579at2759"/>
<sequence length="42" mass="4909">RFNITLQITSSLAFINSCLNPLLYVFIGQNYKDEIRKSFLKV</sequence>
<evidence type="ECO:0000256" key="3">
    <source>
        <dbReference type="ARBA" id="ARBA00023170"/>
    </source>
</evidence>
<evidence type="ECO:0000256" key="2">
    <source>
        <dbReference type="ARBA" id="ARBA00023040"/>
    </source>
</evidence>
<dbReference type="PANTHER" id="PTHR24225">
    <property type="entry name" value="CHEMOTACTIC RECEPTOR"/>
    <property type="match status" value="1"/>
</dbReference>
<dbReference type="GO" id="GO:0004930">
    <property type="term" value="F:G protein-coupled receptor activity"/>
    <property type="evidence" value="ECO:0007669"/>
    <property type="project" value="UniProtKB-KW"/>
</dbReference>
<comment type="subcellular location">
    <subcellularLocation>
        <location evidence="1">Membrane</location>
        <topology evidence="1">Multi-pass membrane protein</topology>
    </subcellularLocation>
</comment>
<dbReference type="InterPro" id="IPR000826">
    <property type="entry name" value="Formyl_rcpt-rel"/>
</dbReference>
<keyword evidence="3" id="KW-0675">Receptor</keyword>
<keyword evidence="5" id="KW-1133">Transmembrane helix</keyword>
<dbReference type="GO" id="GO:0007200">
    <property type="term" value="P:phospholipase C-activating G protein-coupled receptor signaling pathway"/>
    <property type="evidence" value="ECO:0007669"/>
    <property type="project" value="TreeGrafter"/>
</dbReference>
<evidence type="ECO:0000256" key="1">
    <source>
        <dbReference type="ARBA" id="ARBA00004141"/>
    </source>
</evidence>
<keyword evidence="5" id="KW-0472">Membrane</keyword>
<dbReference type="PANTHER" id="PTHR24225:SF68">
    <property type="entry name" value="C3A ANAPHYLATOXIN CHEMOTACTIC RECEPTOR-LIKE-RELATED"/>
    <property type="match status" value="1"/>
</dbReference>
<dbReference type="GO" id="GO:0007204">
    <property type="term" value="P:positive regulation of cytosolic calcium ion concentration"/>
    <property type="evidence" value="ECO:0007669"/>
    <property type="project" value="TreeGrafter"/>
</dbReference>
<proteinExistence type="predicted"/>
<reference evidence="6" key="2">
    <citation type="submission" date="2004-02" db="EMBL/GenBank/DDBJ databases">
        <authorList>
            <consortium name="Genoscope"/>
            <consortium name="Whitehead Institute Centre for Genome Research"/>
        </authorList>
    </citation>
    <scope>NUCLEOTIDE SEQUENCE</scope>
</reference>
<dbReference type="Gene3D" id="1.20.1070.10">
    <property type="entry name" value="Rhodopsin 7-helix transmembrane proteins"/>
    <property type="match status" value="1"/>
</dbReference>
<dbReference type="EMBL" id="CAAE01011439">
    <property type="protein sequence ID" value="CAF93787.1"/>
    <property type="molecule type" value="Genomic_DNA"/>
</dbReference>
<evidence type="ECO:0000256" key="5">
    <source>
        <dbReference type="SAM" id="Phobius"/>
    </source>
</evidence>
<keyword evidence="5" id="KW-0812">Transmembrane</keyword>
<dbReference type="SUPFAM" id="SSF81321">
    <property type="entry name" value="Family A G protein-coupled receptor-like"/>
    <property type="match status" value="1"/>
</dbReference>
<dbReference type="GO" id="GO:0006954">
    <property type="term" value="P:inflammatory response"/>
    <property type="evidence" value="ECO:0007669"/>
    <property type="project" value="TreeGrafter"/>
</dbReference>
<dbReference type="GO" id="GO:0005886">
    <property type="term" value="C:plasma membrane"/>
    <property type="evidence" value="ECO:0007669"/>
    <property type="project" value="TreeGrafter"/>
</dbReference>
<keyword evidence="2" id="KW-0297">G-protein coupled receptor</keyword>
<name>Q4SZZ5_TETNG</name>
<dbReference type="AlphaFoldDB" id="Q4SZZ5"/>
<feature type="non-terminal residue" evidence="6">
    <location>
        <position position="42"/>
    </location>
</feature>
<reference evidence="6" key="1">
    <citation type="journal article" date="2004" name="Nature">
        <title>Genome duplication in the teleost fish Tetraodon nigroviridis reveals the early vertebrate proto-karyotype.</title>
        <authorList>
            <person name="Jaillon O."/>
            <person name="Aury J.-M."/>
            <person name="Brunet F."/>
            <person name="Petit J.-L."/>
            <person name="Stange-Thomann N."/>
            <person name="Mauceli E."/>
            <person name="Bouneau L."/>
            <person name="Fischer C."/>
            <person name="Ozouf-Costaz C."/>
            <person name="Bernot A."/>
            <person name="Nicaud S."/>
            <person name="Jaffe D."/>
            <person name="Fisher S."/>
            <person name="Lutfalla G."/>
            <person name="Dossat C."/>
            <person name="Segurens B."/>
            <person name="Dasilva C."/>
            <person name="Salanoubat M."/>
            <person name="Levy M."/>
            <person name="Boudet N."/>
            <person name="Castellano S."/>
            <person name="Anthouard V."/>
            <person name="Jubin C."/>
            <person name="Castelli V."/>
            <person name="Katinka M."/>
            <person name="Vacherie B."/>
            <person name="Biemont C."/>
            <person name="Skalli Z."/>
            <person name="Cattolico L."/>
            <person name="Poulain J."/>
            <person name="De Berardinis V."/>
            <person name="Cruaud C."/>
            <person name="Duprat S."/>
            <person name="Brottier P."/>
            <person name="Coutanceau J.-P."/>
            <person name="Gouzy J."/>
            <person name="Parra G."/>
            <person name="Lardier G."/>
            <person name="Chapple C."/>
            <person name="McKernan K.J."/>
            <person name="McEwan P."/>
            <person name="Bosak S."/>
            <person name="Kellis M."/>
            <person name="Volff J.-N."/>
            <person name="Guigo R."/>
            <person name="Zody M.C."/>
            <person name="Mesirov J."/>
            <person name="Lindblad-Toh K."/>
            <person name="Birren B."/>
            <person name="Nusbaum C."/>
            <person name="Kahn D."/>
            <person name="Robinson-Rechavi M."/>
            <person name="Laudet V."/>
            <person name="Schachter V."/>
            <person name="Quetier F."/>
            <person name="Saurin W."/>
            <person name="Scarpelli C."/>
            <person name="Wincker P."/>
            <person name="Lander E.S."/>
            <person name="Weissenbach J."/>
            <person name="Roest Crollius H."/>
        </authorList>
    </citation>
    <scope>NUCLEOTIDE SEQUENCE [LARGE SCALE GENOMIC DNA]</scope>
</reference>
<dbReference type="KEGG" id="tng:GSTEN00009593G001"/>
<organism evidence="6">
    <name type="scientific">Tetraodon nigroviridis</name>
    <name type="common">Spotted green pufferfish</name>
    <name type="synonym">Chelonodon nigroviridis</name>
    <dbReference type="NCBI Taxonomy" id="99883"/>
    <lineage>
        <taxon>Eukaryota</taxon>
        <taxon>Metazoa</taxon>
        <taxon>Chordata</taxon>
        <taxon>Craniata</taxon>
        <taxon>Vertebrata</taxon>
        <taxon>Euteleostomi</taxon>
        <taxon>Actinopterygii</taxon>
        <taxon>Neopterygii</taxon>
        <taxon>Teleostei</taxon>
        <taxon>Neoteleostei</taxon>
        <taxon>Acanthomorphata</taxon>
        <taxon>Eupercaria</taxon>
        <taxon>Tetraodontiformes</taxon>
        <taxon>Tetradontoidea</taxon>
        <taxon>Tetraodontidae</taxon>
        <taxon>Tetraodon</taxon>
    </lineage>
</organism>
<dbReference type="GO" id="GO:0004875">
    <property type="term" value="F:complement receptor activity"/>
    <property type="evidence" value="ECO:0007669"/>
    <property type="project" value="TreeGrafter"/>
</dbReference>
<keyword evidence="4" id="KW-0807">Transducer</keyword>
<evidence type="ECO:0000313" key="6">
    <source>
        <dbReference type="EMBL" id="CAF93787.1"/>
    </source>
</evidence>
<protein>
    <submittedName>
        <fullName evidence="6">(spotted green pufferfish) hypothetical protein</fullName>
    </submittedName>
</protein>
<feature type="transmembrane region" description="Helical" evidence="5">
    <location>
        <begin position="6"/>
        <end position="27"/>
    </location>
</feature>
<feature type="non-terminal residue" evidence="6">
    <location>
        <position position="1"/>
    </location>
</feature>
<accession>Q4SZZ5</accession>
<comment type="caution">
    <text evidence="6">The sequence shown here is derived from an EMBL/GenBank/DDBJ whole genome shotgun (WGS) entry which is preliminary data.</text>
</comment>